<protein>
    <submittedName>
        <fullName evidence="2">Glucose-1-phosphate cytidylyltransferase</fullName>
    </submittedName>
</protein>
<dbReference type="EMBL" id="JACNEP010000004">
    <property type="protein sequence ID" value="MBC3765573.1"/>
    <property type="molecule type" value="Genomic_DNA"/>
</dbReference>
<feature type="domain" description="Nucleotidyl transferase" evidence="1">
    <location>
        <begin position="3"/>
        <end position="228"/>
    </location>
</feature>
<evidence type="ECO:0000259" key="1">
    <source>
        <dbReference type="Pfam" id="PF00483"/>
    </source>
</evidence>
<reference evidence="2" key="1">
    <citation type="journal article" date="2018" name="Int. J. Syst. Evol. Microbiol.">
        <title>Neptunicella marina gen. nov., sp. nov., isolated from surface seawater.</title>
        <authorList>
            <person name="Liu X."/>
            <person name="Lai Q."/>
            <person name="Du Y."/>
            <person name="Zhang X."/>
            <person name="Liu Z."/>
            <person name="Sun F."/>
            <person name="Shao Z."/>
        </authorList>
    </citation>
    <scope>NUCLEOTIDE SEQUENCE</scope>
    <source>
        <strain evidence="2">S27-2</strain>
    </source>
</reference>
<proteinExistence type="predicted"/>
<comment type="caution">
    <text evidence="2">The sequence shown here is derived from an EMBL/GenBank/DDBJ whole genome shotgun (WGS) entry which is preliminary data.</text>
</comment>
<accession>A0A8J6ITY5</accession>
<dbReference type="PANTHER" id="PTHR47183:SF3">
    <property type="entry name" value="TRANSFERASE"/>
    <property type="match status" value="1"/>
</dbReference>
<reference evidence="2" key="2">
    <citation type="submission" date="2020-08" db="EMBL/GenBank/DDBJ databases">
        <authorList>
            <person name="Lai Q."/>
        </authorList>
    </citation>
    <scope>NUCLEOTIDE SEQUENCE</scope>
    <source>
        <strain evidence="2">S27-2</strain>
    </source>
</reference>
<dbReference type="InterPro" id="IPR005835">
    <property type="entry name" value="NTP_transferase_dom"/>
</dbReference>
<dbReference type="AlphaFoldDB" id="A0A8J6ITY5"/>
<dbReference type="Gene3D" id="3.90.550.10">
    <property type="entry name" value="Spore Coat Polysaccharide Biosynthesis Protein SpsA, Chain A"/>
    <property type="match status" value="1"/>
</dbReference>
<evidence type="ECO:0000313" key="2">
    <source>
        <dbReference type="EMBL" id="MBC3765573.1"/>
    </source>
</evidence>
<dbReference type="PANTHER" id="PTHR47183">
    <property type="entry name" value="GLUCOSE-1-PHOSPHATE CYTIDYLYLTRANSFERASE-RELATED"/>
    <property type="match status" value="1"/>
</dbReference>
<dbReference type="InterPro" id="IPR029044">
    <property type="entry name" value="Nucleotide-diphossugar_trans"/>
</dbReference>
<dbReference type="SUPFAM" id="SSF53448">
    <property type="entry name" value="Nucleotide-diphospho-sugar transferases"/>
    <property type="match status" value="1"/>
</dbReference>
<organism evidence="2 3">
    <name type="scientific">Neptunicella marina</name>
    <dbReference type="NCBI Taxonomy" id="2125989"/>
    <lineage>
        <taxon>Bacteria</taxon>
        <taxon>Pseudomonadati</taxon>
        <taxon>Pseudomonadota</taxon>
        <taxon>Gammaproteobacteria</taxon>
        <taxon>Alteromonadales</taxon>
        <taxon>Alteromonadaceae</taxon>
        <taxon>Neptunicella</taxon>
    </lineage>
</organism>
<dbReference type="GO" id="GO:0047343">
    <property type="term" value="F:glucose-1-phosphate cytidylyltransferase activity"/>
    <property type="evidence" value="ECO:0007669"/>
    <property type="project" value="InterPro"/>
</dbReference>
<dbReference type="Proteomes" id="UP000601768">
    <property type="component" value="Unassembled WGS sequence"/>
</dbReference>
<gene>
    <name evidence="2" type="ORF">H8B19_06770</name>
</gene>
<keyword evidence="2" id="KW-0548">Nucleotidyltransferase</keyword>
<keyword evidence="2" id="KW-0808">Transferase</keyword>
<dbReference type="InterPro" id="IPR013446">
    <property type="entry name" value="G1P_cyt_trans-like"/>
</dbReference>
<name>A0A8J6ITY5_9ALTE</name>
<keyword evidence="3" id="KW-1185">Reference proteome</keyword>
<evidence type="ECO:0000313" key="3">
    <source>
        <dbReference type="Proteomes" id="UP000601768"/>
    </source>
</evidence>
<dbReference type="RefSeq" id="WP_186506044.1">
    <property type="nucleotide sequence ID" value="NZ_JACNEP010000004.1"/>
</dbReference>
<sequence>MKVVLFCGGLGTRLREYTDTVPKSMVPVCEKPMLWHLMRYYAHFGHNRFILCLGYKGDVIRDYFTQGVEDDFVELTRQGETVDICCEDGTTLQVNLVETGENANIAQRLLAVKSYLADSPVFLANYSDGLADLPLDRYIDYVQSQNKTAAFVSVKPTSSFHAVSFTADGVVKHIKPASKAGFWINGGFFVFKQAIFDYMQAGEELVDEPFDRLIEKQQLLAFAHEGFWACMDTPKDKFAFDERCRQQDMPWQVWLKD</sequence>
<dbReference type="Pfam" id="PF00483">
    <property type="entry name" value="NTP_transferase"/>
    <property type="match status" value="1"/>
</dbReference>